<organism evidence="9 10">
    <name type="scientific">Stutzerimonas stutzeri</name>
    <name type="common">Pseudomonas stutzeri</name>
    <dbReference type="NCBI Taxonomy" id="316"/>
    <lineage>
        <taxon>Bacteria</taxon>
        <taxon>Pseudomonadati</taxon>
        <taxon>Pseudomonadota</taxon>
        <taxon>Gammaproteobacteria</taxon>
        <taxon>Pseudomonadales</taxon>
        <taxon>Pseudomonadaceae</taxon>
        <taxon>Stutzerimonas</taxon>
    </lineage>
</organism>
<accession>A0A2N8RDM5</accession>
<name>A0A2N8RDM5_STUST</name>
<evidence type="ECO:0000256" key="7">
    <source>
        <dbReference type="ARBA" id="ARBA00023136"/>
    </source>
</evidence>
<evidence type="ECO:0000313" key="9">
    <source>
        <dbReference type="EMBL" id="PNF59188.1"/>
    </source>
</evidence>
<dbReference type="PANTHER" id="PTHR30269:SF0">
    <property type="entry name" value="MEMBRANE TRANSPORTER PROTEIN YFCA-RELATED"/>
    <property type="match status" value="1"/>
</dbReference>
<keyword evidence="6 8" id="KW-1133">Transmembrane helix</keyword>
<feature type="transmembrane region" description="Helical" evidence="8">
    <location>
        <begin position="73"/>
        <end position="93"/>
    </location>
</feature>
<comment type="subcellular location">
    <subcellularLocation>
        <location evidence="1 8">Cell membrane</location>
        <topology evidence="1 8">Multi-pass membrane protein</topology>
    </subcellularLocation>
</comment>
<feature type="transmembrane region" description="Helical" evidence="8">
    <location>
        <begin position="232"/>
        <end position="251"/>
    </location>
</feature>
<dbReference type="PANTHER" id="PTHR30269">
    <property type="entry name" value="TRANSMEMBRANE PROTEIN YFCA"/>
    <property type="match status" value="1"/>
</dbReference>
<dbReference type="Proteomes" id="UP000236003">
    <property type="component" value="Unassembled WGS sequence"/>
</dbReference>
<dbReference type="InterPro" id="IPR052017">
    <property type="entry name" value="TSUP"/>
</dbReference>
<dbReference type="AlphaFoldDB" id="A0A2N8RDM5"/>
<comment type="similarity">
    <text evidence="2 8">Belongs to the 4-toluene sulfonate uptake permease (TSUP) (TC 2.A.102) family.</text>
</comment>
<evidence type="ECO:0000313" key="10">
    <source>
        <dbReference type="Proteomes" id="UP000236003"/>
    </source>
</evidence>
<keyword evidence="7 8" id="KW-0472">Membrane</keyword>
<evidence type="ECO:0000256" key="5">
    <source>
        <dbReference type="ARBA" id="ARBA00022692"/>
    </source>
</evidence>
<keyword evidence="5 8" id="KW-0812">Transmembrane</keyword>
<comment type="caution">
    <text evidence="9">The sequence shown here is derived from an EMBL/GenBank/DDBJ whole genome shotgun (WGS) entry which is preliminary data.</text>
</comment>
<evidence type="ECO:0000256" key="2">
    <source>
        <dbReference type="ARBA" id="ARBA00009142"/>
    </source>
</evidence>
<reference evidence="9 10" key="1">
    <citation type="submission" date="2018-01" db="EMBL/GenBank/DDBJ databases">
        <title>Denitrification phenotypes of diverse strains of Pseudomonas stutzeri.</title>
        <authorList>
            <person name="Milligan D.A."/>
            <person name="Bergaust L."/>
            <person name="Bakken L.R."/>
            <person name="Frostegard A."/>
        </authorList>
    </citation>
    <scope>NUCLEOTIDE SEQUENCE [LARGE SCALE GENOMIC DNA]</scope>
    <source>
        <strain evidence="9 10">CCUG 44592</strain>
    </source>
</reference>
<sequence length="256" mass="26443">MTLFEILLLVAAGFAAGGMNALAGGGTFFSFPALLAIGLPPVTANATNAVALWPASLAGAWAARSSLRPLGPYLLPLLLAGLAGGLLGGLLLLAGGDDVFSLLIPWLLLLATALFAASPWLSRWLAARRKEETAVPPHSPASMAAHGLVSIYGGYFGAGMGILQLAAFSIEGHALIRANALKNLISAVIYSIASLTFIIAGRVSWYELLILLTGATLGGYAGGALSQKLPAAWLRVFVILVGASMTVYYFWATYAA</sequence>
<evidence type="ECO:0000256" key="3">
    <source>
        <dbReference type="ARBA" id="ARBA00022448"/>
    </source>
</evidence>
<dbReference type="InterPro" id="IPR002781">
    <property type="entry name" value="TM_pro_TauE-like"/>
</dbReference>
<proteinExistence type="inferred from homology"/>
<dbReference type="GO" id="GO:0005886">
    <property type="term" value="C:plasma membrane"/>
    <property type="evidence" value="ECO:0007669"/>
    <property type="project" value="UniProtKB-SubCell"/>
</dbReference>
<feature type="transmembrane region" description="Helical" evidence="8">
    <location>
        <begin position="205"/>
        <end position="225"/>
    </location>
</feature>
<feature type="transmembrane region" description="Helical" evidence="8">
    <location>
        <begin position="141"/>
        <end position="168"/>
    </location>
</feature>
<feature type="transmembrane region" description="Helical" evidence="8">
    <location>
        <begin position="180"/>
        <end position="199"/>
    </location>
</feature>
<dbReference type="Pfam" id="PF01925">
    <property type="entry name" value="TauE"/>
    <property type="match status" value="1"/>
</dbReference>
<evidence type="ECO:0000256" key="4">
    <source>
        <dbReference type="ARBA" id="ARBA00022475"/>
    </source>
</evidence>
<evidence type="ECO:0000256" key="1">
    <source>
        <dbReference type="ARBA" id="ARBA00004651"/>
    </source>
</evidence>
<keyword evidence="4 8" id="KW-1003">Cell membrane</keyword>
<dbReference type="RefSeq" id="WP_102820824.1">
    <property type="nucleotide sequence ID" value="NZ_JAMOHR010000009.1"/>
</dbReference>
<evidence type="ECO:0000256" key="6">
    <source>
        <dbReference type="ARBA" id="ARBA00022989"/>
    </source>
</evidence>
<evidence type="ECO:0000256" key="8">
    <source>
        <dbReference type="RuleBase" id="RU363041"/>
    </source>
</evidence>
<dbReference type="EMBL" id="POUM01000010">
    <property type="protein sequence ID" value="PNF59188.1"/>
    <property type="molecule type" value="Genomic_DNA"/>
</dbReference>
<protein>
    <recommendedName>
        <fullName evidence="8">Probable membrane transporter protein</fullName>
    </recommendedName>
</protein>
<keyword evidence="3" id="KW-0813">Transport</keyword>
<gene>
    <name evidence="9" type="ORF">CXK99_13065</name>
</gene>
<feature type="transmembrane region" description="Helical" evidence="8">
    <location>
        <begin position="100"/>
        <end position="121"/>
    </location>
</feature>